<keyword evidence="5" id="KW-1185">Reference proteome</keyword>
<dbReference type="EMBL" id="JACHKZ010000005">
    <property type="protein sequence ID" value="MBB6577038.1"/>
    <property type="molecule type" value="Genomic_DNA"/>
</dbReference>
<protein>
    <recommendedName>
        <fullName evidence="3">DUF7933 domain-containing protein</fullName>
    </recommendedName>
</protein>
<accession>A0ABR6RCZ4</accession>
<sequence length="551" mass="55325">MNILRNTVACASLLVAMSVNAQTTTLYAQNFNSPATTACPDWGGAGSASSLSTDYNGAGQTGSATFSQIGTADRVCWGSPGLNTDPEGTATPYSGGFARNGSVVESWAIAFDPQGKPFINGQLDLAHITPGNLNGIATPLTNYPGTASSVPMALRFFRIPAGSSFNLAAGASTAVGTPANPANVMIAGVAQTPLPESGMVAVTKDGSYSRYAADWNVHQFSVDTSSFGVGDQLAIVGTVIDNLTYIVFDNLVITAASAPVQPPSISKHFGAPQVNPGQSTTLTIDITGNGINSVNGLTVTDNLPAPVVVGNGGVIANSCGGTLAATAGSNQIQLTNGVLPAAGCQLQVEVQWPMAAVAQCSGSAVTNTIVDGTDFTVGATTTAGTNAQATLACPAPPAPPVASVNCTPKTLVDAAGQSAVCAITLNVSQPADLTINLQPPTASPRYQSTCLNTIVIPAGATSATCTITATANTEPSDGDVTATIAIVDSASSPTPSYVVGTRSDSVLIGNDDVPLPPSTPSPVPSLHVLALLALSLALAGLGVFRVRSHQD</sequence>
<evidence type="ECO:0000256" key="1">
    <source>
        <dbReference type="SAM" id="Phobius"/>
    </source>
</evidence>
<dbReference type="Pfam" id="PF25564">
    <property type="entry name" value="DUF7933"/>
    <property type="match status" value="1"/>
</dbReference>
<evidence type="ECO:0000259" key="3">
    <source>
        <dbReference type="Pfam" id="PF25564"/>
    </source>
</evidence>
<comment type="caution">
    <text evidence="4">The sequence shown here is derived from an EMBL/GenBank/DDBJ whole genome shotgun (WGS) entry which is preliminary data.</text>
</comment>
<feature type="transmembrane region" description="Helical" evidence="1">
    <location>
        <begin position="526"/>
        <end position="546"/>
    </location>
</feature>
<keyword evidence="1" id="KW-1133">Transmembrane helix</keyword>
<evidence type="ECO:0000313" key="5">
    <source>
        <dbReference type="Proteomes" id="UP000562492"/>
    </source>
</evidence>
<dbReference type="Proteomes" id="UP000562492">
    <property type="component" value="Unassembled WGS sequence"/>
</dbReference>
<dbReference type="RefSeq" id="WP_184706117.1">
    <property type="nucleotide sequence ID" value="NZ_JACHKZ010000005.1"/>
</dbReference>
<evidence type="ECO:0000256" key="2">
    <source>
        <dbReference type="SAM" id="SignalP"/>
    </source>
</evidence>
<organism evidence="4 5">
    <name type="scientific">Comamonas odontotermitis</name>
    <dbReference type="NCBI Taxonomy" id="379895"/>
    <lineage>
        <taxon>Bacteria</taxon>
        <taxon>Pseudomonadati</taxon>
        <taxon>Pseudomonadota</taxon>
        <taxon>Betaproteobacteria</taxon>
        <taxon>Burkholderiales</taxon>
        <taxon>Comamonadaceae</taxon>
        <taxon>Comamonas</taxon>
    </lineage>
</organism>
<keyword evidence="1" id="KW-0472">Membrane</keyword>
<evidence type="ECO:0000313" key="4">
    <source>
        <dbReference type="EMBL" id="MBB6577038.1"/>
    </source>
</evidence>
<proteinExistence type="predicted"/>
<keyword evidence="2" id="KW-0732">Signal</keyword>
<feature type="signal peptide" evidence="2">
    <location>
        <begin position="1"/>
        <end position="21"/>
    </location>
</feature>
<name>A0ABR6RCZ4_9BURK</name>
<keyword evidence="1" id="KW-0812">Transmembrane</keyword>
<feature type="domain" description="DUF7933" evidence="3">
    <location>
        <begin position="263"/>
        <end position="359"/>
    </location>
</feature>
<feature type="chain" id="PRO_5045046944" description="DUF7933 domain-containing protein" evidence="2">
    <location>
        <begin position="22"/>
        <end position="551"/>
    </location>
</feature>
<dbReference type="InterPro" id="IPR057693">
    <property type="entry name" value="DUF7933"/>
</dbReference>
<gene>
    <name evidence="4" type="ORF">HNP33_001089</name>
</gene>
<reference evidence="4 5" key="1">
    <citation type="submission" date="2020-08" db="EMBL/GenBank/DDBJ databases">
        <title>Functional genomics of gut bacteria from endangered species of beetles.</title>
        <authorList>
            <person name="Carlos-Shanley C."/>
        </authorList>
    </citation>
    <scope>NUCLEOTIDE SEQUENCE [LARGE SCALE GENOMIC DNA]</scope>
    <source>
        <strain evidence="4 5">S00124</strain>
    </source>
</reference>